<keyword evidence="5" id="KW-0503">Monooxygenase</keyword>
<dbReference type="GO" id="GO:0071949">
    <property type="term" value="F:FAD binding"/>
    <property type="evidence" value="ECO:0007669"/>
    <property type="project" value="InterPro"/>
</dbReference>
<evidence type="ECO:0000259" key="6">
    <source>
        <dbReference type="Pfam" id="PF01494"/>
    </source>
</evidence>
<dbReference type="OrthoDB" id="16820at2759"/>
<evidence type="ECO:0000313" key="7">
    <source>
        <dbReference type="EMBL" id="QKX63100.1"/>
    </source>
</evidence>
<reference evidence="8" key="1">
    <citation type="submission" date="2020-06" db="EMBL/GenBank/DDBJ databases">
        <title>A chromosome-scale genome assembly of Talaromyces rugulosus W13939.</title>
        <authorList>
            <person name="Wang B."/>
            <person name="Guo L."/>
            <person name="Ye K."/>
            <person name="Wang L."/>
        </authorList>
    </citation>
    <scope>NUCLEOTIDE SEQUENCE [LARGE SCALE GENOMIC DNA]</scope>
    <source>
        <strain evidence="8">W13939</strain>
    </source>
</reference>
<keyword evidence="3" id="KW-0274">FAD</keyword>
<keyword evidence="4" id="KW-0560">Oxidoreductase</keyword>
<dbReference type="AlphaFoldDB" id="A0A7H8R9L6"/>
<sequence>MLASNVIIIGAGLAGVTLALCLKKQHGISYSIYKLRPSPDECRTHTSPNVLRVLQYVSVYDKIRTQVYNYEEVGMNNASGQQLATFLIGSEKLYHLYSIRVHRKIVQLKLPGEAEEQGIAIHYGMKLIDVNEDNVSGVELIFENGITVAADFVFVVGADGVHSRTRSAVSNTAHKYSGLLGVTSMSRRPTYTNERKGLRELASSGLEYL</sequence>
<dbReference type="InterPro" id="IPR002938">
    <property type="entry name" value="FAD-bd"/>
</dbReference>
<protein>
    <recommendedName>
        <fullName evidence="6">FAD-binding domain-containing protein</fullName>
    </recommendedName>
</protein>
<dbReference type="KEGG" id="trg:TRUGW13939_10268"/>
<accession>A0A7H8R9L6</accession>
<evidence type="ECO:0000256" key="5">
    <source>
        <dbReference type="ARBA" id="ARBA00023033"/>
    </source>
</evidence>
<dbReference type="Pfam" id="PF01494">
    <property type="entry name" value="FAD_binding_3"/>
    <property type="match status" value="1"/>
</dbReference>
<keyword evidence="8" id="KW-1185">Reference proteome</keyword>
<dbReference type="PANTHER" id="PTHR13789">
    <property type="entry name" value="MONOOXYGENASE"/>
    <property type="match status" value="1"/>
</dbReference>
<evidence type="ECO:0000256" key="1">
    <source>
        <dbReference type="ARBA" id="ARBA00007992"/>
    </source>
</evidence>
<dbReference type="EMBL" id="CP055902">
    <property type="protein sequence ID" value="QKX63100.1"/>
    <property type="molecule type" value="Genomic_DNA"/>
</dbReference>
<comment type="similarity">
    <text evidence="1">Belongs to the paxM FAD-dependent monooxygenase family.</text>
</comment>
<dbReference type="GO" id="GO:0004497">
    <property type="term" value="F:monooxygenase activity"/>
    <property type="evidence" value="ECO:0007669"/>
    <property type="project" value="UniProtKB-KW"/>
</dbReference>
<dbReference type="Proteomes" id="UP000509510">
    <property type="component" value="Chromosome V"/>
</dbReference>
<name>A0A7H8R9L6_TALRU</name>
<dbReference type="PANTHER" id="PTHR13789:SF309">
    <property type="entry name" value="PUTATIVE (AFU_ORTHOLOGUE AFUA_6G14510)-RELATED"/>
    <property type="match status" value="1"/>
</dbReference>
<keyword evidence="2" id="KW-0285">Flavoprotein</keyword>
<feature type="domain" description="FAD-binding" evidence="6">
    <location>
        <begin position="5"/>
        <end position="183"/>
    </location>
</feature>
<dbReference type="PRINTS" id="PR00420">
    <property type="entry name" value="RNGMNOXGNASE"/>
</dbReference>
<dbReference type="RefSeq" id="XP_035349274.1">
    <property type="nucleotide sequence ID" value="XM_035493381.1"/>
</dbReference>
<dbReference type="Gene3D" id="3.50.50.60">
    <property type="entry name" value="FAD/NAD(P)-binding domain"/>
    <property type="match status" value="1"/>
</dbReference>
<dbReference type="InterPro" id="IPR036188">
    <property type="entry name" value="FAD/NAD-bd_sf"/>
</dbReference>
<organism evidence="7 8">
    <name type="scientific">Talaromyces rugulosus</name>
    <name type="common">Penicillium rugulosum</name>
    <dbReference type="NCBI Taxonomy" id="121627"/>
    <lineage>
        <taxon>Eukaryota</taxon>
        <taxon>Fungi</taxon>
        <taxon>Dikarya</taxon>
        <taxon>Ascomycota</taxon>
        <taxon>Pezizomycotina</taxon>
        <taxon>Eurotiomycetes</taxon>
        <taxon>Eurotiomycetidae</taxon>
        <taxon>Eurotiales</taxon>
        <taxon>Trichocomaceae</taxon>
        <taxon>Talaromyces</taxon>
        <taxon>Talaromyces sect. Islandici</taxon>
    </lineage>
</organism>
<evidence type="ECO:0000313" key="8">
    <source>
        <dbReference type="Proteomes" id="UP000509510"/>
    </source>
</evidence>
<proteinExistence type="inferred from homology"/>
<evidence type="ECO:0000256" key="2">
    <source>
        <dbReference type="ARBA" id="ARBA00022630"/>
    </source>
</evidence>
<evidence type="ECO:0000256" key="3">
    <source>
        <dbReference type="ARBA" id="ARBA00022827"/>
    </source>
</evidence>
<dbReference type="GeneID" id="55997749"/>
<dbReference type="SUPFAM" id="SSF51905">
    <property type="entry name" value="FAD/NAD(P)-binding domain"/>
    <property type="match status" value="1"/>
</dbReference>
<dbReference type="InterPro" id="IPR050493">
    <property type="entry name" value="FAD-dep_Monooxygenase_BioMet"/>
</dbReference>
<evidence type="ECO:0000256" key="4">
    <source>
        <dbReference type="ARBA" id="ARBA00023002"/>
    </source>
</evidence>
<gene>
    <name evidence="7" type="ORF">TRUGW13939_10268</name>
</gene>